<feature type="region of interest" description="Disordered" evidence="1">
    <location>
        <begin position="35"/>
        <end position="106"/>
    </location>
</feature>
<dbReference type="EMBL" id="CP114040">
    <property type="protein sequence ID" value="WAS91152.1"/>
    <property type="molecule type" value="Genomic_DNA"/>
</dbReference>
<keyword evidence="3" id="KW-1185">Reference proteome</keyword>
<sequence length="310" mass="33446">MRGPLLLLALACLPGCKTANGPGRAKAPAAIESGASGAPIAGADDSPLDRKPASSGTFDHPGAGSSRAGRDSRTDARQRIADVRPPASAASPPGSSKEHPLPTCDTNGSYVAVADAECEDGSRPFDGDLSSGKRARRGSVGTNKDGHIVDLYEVPCPEGPKEIFVDMYACERAQPTRSKLERDAYVRDAFLAGDHARFGERCFAEEARGPGRITLMLQACVPIMPTALREQGKRSEAHAWLARYCAGTVDERERWTYFRNVLDMLDVLREEQGRSEGDRATERKQIAREYAKVCDVDLKAFEAWAKDNPG</sequence>
<dbReference type="RefSeq" id="WP_269033516.1">
    <property type="nucleotide sequence ID" value="NZ_CP114040.1"/>
</dbReference>
<dbReference type="Proteomes" id="UP001164459">
    <property type="component" value="Chromosome"/>
</dbReference>
<evidence type="ECO:0000313" key="2">
    <source>
        <dbReference type="EMBL" id="WAS91152.1"/>
    </source>
</evidence>
<name>A0ABY7GW18_9BACT</name>
<evidence type="ECO:0008006" key="4">
    <source>
        <dbReference type="Google" id="ProtNLM"/>
    </source>
</evidence>
<feature type="compositionally biased region" description="Basic and acidic residues" evidence="1">
    <location>
        <begin position="68"/>
        <end position="82"/>
    </location>
</feature>
<feature type="region of interest" description="Disordered" evidence="1">
    <location>
        <begin position="121"/>
        <end position="144"/>
    </location>
</feature>
<accession>A0ABY7GW18</accession>
<proteinExistence type="predicted"/>
<evidence type="ECO:0000313" key="3">
    <source>
        <dbReference type="Proteomes" id="UP001164459"/>
    </source>
</evidence>
<evidence type="ECO:0000256" key="1">
    <source>
        <dbReference type="SAM" id="MobiDB-lite"/>
    </source>
</evidence>
<feature type="compositionally biased region" description="Low complexity" evidence="1">
    <location>
        <begin position="85"/>
        <end position="95"/>
    </location>
</feature>
<protein>
    <recommendedName>
        <fullName evidence="4">Lipoprotein</fullName>
    </recommendedName>
</protein>
<organism evidence="2 3">
    <name type="scientific">Nannocystis punicea</name>
    <dbReference type="NCBI Taxonomy" id="2995304"/>
    <lineage>
        <taxon>Bacteria</taxon>
        <taxon>Pseudomonadati</taxon>
        <taxon>Myxococcota</taxon>
        <taxon>Polyangia</taxon>
        <taxon>Nannocystales</taxon>
        <taxon>Nannocystaceae</taxon>
        <taxon>Nannocystis</taxon>
    </lineage>
</organism>
<gene>
    <name evidence="2" type="ORF">O0S08_33615</name>
</gene>
<reference evidence="2" key="1">
    <citation type="submission" date="2022-11" db="EMBL/GenBank/DDBJ databases">
        <title>Minimal conservation of predation-associated metabolite biosynthetic gene clusters underscores biosynthetic potential of Myxococcota including descriptions for ten novel species: Archangium lansinium sp. nov., Myxococcus landrumus sp. nov., Nannocystis bai.</title>
        <authorList>
            <person name="Ahearne A."/>
            <person name="Stevens C."/>
            <person name="Dowd S."/>
        </authorList>
    </citation>
    <scope>NUCLEOTIDE SEQUENCE</scope>
    <source>
        <strain evidence="2">Fl3</strain>
    </source>
</reference>